<dbReference type="GO" id="GO:0006508">
    <property type="term" value="P:proteolysis"/>
    <property type="evidence" value="ECO:0007669"/>
    <property type="project" value="InterPro"/>
</dbReference>
<sequence>MSILFVESPLCTHSSSGIILTGLKLDAWGITDIESDVGAEMVKIESELFRKPVRGIAYSDDSSAQATRRKRRGFRIRKSAQRDLQSQSSSIGGNHSSSHAFHKRRLRQTEFRGDFADIRYYSKPPGVAPFEWASQPLYHESSEGRGIDIFVLDTGFAEDAKLSEEFEKPIKNKQIKGWIFPHSPRNIEGLPMDYSYDELDKSDESNFHGTKVISKIIGRRSGFARKANIWVGVVTDDWGVYSPIYIIDVLFQILEIIDRETEKNPNYQAIINMSCVLRLHRRGAELDLYPDSVVTLEEKKYIEANARIADIVLYQLGQRQNVIIVTGSGNDHLLAADKGWPITEWPAKRGGIIRNLVVIGSSNIRGKINAYSEAEFVKVYALSEYLAVPKFVVNSEFDQIPVENAEGTQAYLAQAGVSFCKLSTCTAVAL</sequence>
<dbReference type="SUPFAM" id="SSF52743">
    <property type="entry name" value="Subtilisin-like"/>
    <property type="match status" value="1"/>
</dbReference>
<evidence type="ECO:0008006" key="5">
    <source>
        <dbReference type="Google" id="ProtNLM"/>
    </source>
</evidence>
<name>A0AAV9V5T5_9PEZI</name>
<gene>
    <name evidence="3" type="ORF">TWF696_004087</name>
</gene>
<protein>
    <recommendedName>
        <fullName evidence="5">Peptidase S8/S53 domain-containing protein</fullName>
    </recommendedName>
</protein>
<dbReference type="InterPro" id="IPR036852">
    <property type="entry name" value="Peptidase_S8/S53_dom_sf"/>
</dbReference>
<dbReference type="Gene3D" id="3.40.50.200">
    <property type="entry name" value="Peptidase S8/S53 domain"/>
    <property type="match status" value="1"/>
</dbReference>
<reference evidence="3 4" key="1">
    <citation type="submission" date="2019-10" db="EMBL/GenBank/DDBJ databases">
        <authorList>
            <person name="Palmer J.M."/>
        </authorList>
    </citation>
    <scope>NUCLEOTIDE SEQUENCE [LARGE SCALE GENOMIC DNA]</scope>
    <source>
        <strain evidence="3 4">TWF696</strain>
    </source>
</reference>
<accession>A0AAV9V5T5</accession>
<dbReference type="PROSITE" id="PS00136">
    <property type="entry name" value="SUBTILASE_ASP"/>
    <property type="match status" value="1"/>
</dbReference>
<dbReference type="EMBL" id="JAVHNQ010000002">
    <property type="protein sequence ID" value="KAK6354959.1"/>
    <property type="molecule type" value="Genomic_DNA"/>
</dbReference>
<keyword evidence="4" id="KW-1185">Reference proteome</keyword>
<feature type="compositionally biased region" description="Low complexity" evidence="2">
    <location>
        <begin position="85"/>
        <end position="99"/>
    </location>
</feature>
<dbReference type="GO" id="GO:0004252">
    <property type="term" value="F:serine-type endopeptidase activity"/>
    <property type="evidence" value="ECO:0007669"/>
    <property type="project" value="InterPro"/>
</dbReference>
<comment type="caution">
    <text evidence="3">The sequence shown here is derived from an EMBL/GenBank/DDBJ whole genome shotgun (WGS) entry which is preliminary data.</text>
</comment>
<dbReference type="Proteomes" id="UP001375240">
    <property type="component" value="Unassembled WGS sequence"/>
</dbReference>
<keyword evidence="1" id="KW-0378">Hydrolase</keyword>
<dbReference type="InterPro" id="IPR023827">
    <property type="entry name" value="Peptidase_S8_Asp-AS"/>
</dbReference>
<evidence type="ECO:0000256" key="1">
    <source>
        <dbReference type="ARBA" id="ARBA00022801"/>
    </source>
</evidence>
<organism evidence="3 4">
    <name type="scientific">Orbilia brochopaga</name>
    <dbReference type="NCBI Taxonomy" id="3140254"/>
    <lineage>
        <taxon>Eukaryota</taxon>
        <taxon>Fungi</taxon>
        <taxon>Dikarya</taxon>
        <taxon>Ascomycota</taxon>
        <taxon>Pezizomycotina</taxon>
        <taxon>Orbiliomycetes</taxon>
        <taxon>Orbiliales</taxon>
        <taxon>Orbiliaceae</taxon>
        <taxon>Orbilia</taxon>
    </lineage>
</organism>
<evidence type="ECO:0000256" key="2">
    <source>
        <dbReference type="SAM" id="MobiDB-lite"/>
    </source>
</evidence>
<evidence type="ECO:0000313" key="3">
    <source>
        <dbReference type="EMBL" id="KAK6354959.1"/>
    </source>
</evidence>
<feature type="region of interest" description="Disordered" evidence="2">
    <location>
        <begin position="60"/>
        <end position="103"/>
    </location>
</feature>
<feature type="compositionally biased region" description="Basic residues" evidence="2">
    <location>
        <begin position="67"/>
        <end position="79"/>
    </location>
</feature>
<proteinExistence type="predicted"/>
<evidence type="ECO:0000313" key="4">
    <source>
        <dbReference type="Proteomes" id="UP001375240"/>
    </source>
</evidence>
<dbReference type="AlphaFoldDB" id="A0AAV9V5T5"/>